<dbReference type="GeneID" id="25362089"/>
<dbReference type="EMBL" id="KL584750">
    <property type="protein sequence ID" value="KEQ99976.1"/>
    <property type="molecule type" value="Genomic_DNA"/>
</dbReference>
<feature type="compositionally biased region" description="Acidic residues" evidence="1">
    <location>
        <begin position="72"/>
        <end position="83"/>
    </location>
</feature>
<dbReference type="RefSeq" id="XP_013347963.1">
    <property type="nucleotide sequence ID" value="XM_013492509.1"/>
</dbReference>
<feature type="region of interest" description="Disordered" evidence="1">
    <location>
        <begin position="41"/>
        <end position="98"/>
    </location>
</feature>
<reference evidence="2 3" key="1">
    <citation type="journal article" date="2014" name="BMC Genomics">
        <title>Genome sequencing of four Aureobasidium pullulans varieties: biotechnological potential, stress tolerance, and description of new species.</title>
        <authorList>
            <person name="Gostin Ar C."/>
            <person name="Ohm R.A."/>
            <person name="Kogej T."/>
            <person name="Sonjak S."/>
            <person name="Turk M."/>
            <person name="Zajc J."/>
            <person name="Zalar P."/>
            <person name="Grube M."/>
            <person name="Sun H."/>
            <person name="Han J."/>
            <person name="Sharma A."/>
            <person name="Chiniquy J."/>
            <person name="Ngan C.Y."/>
            <person name="Lipzen A."/>
            <person name="Barry K."/>
            <person name="Grigoriev I.V."/>
            <person name="Gunde-Cimerman N."/>
        </authorList>
    </citation>
    <scope>NUCLEOTIDE SEQUENCE [LARGE SCALE GENOMIC DNA]</scope>
    <source>
        <strain evidence="2 3">EXF-2481</strain>
    </source>
</reference>
<protein>
    <submittedName>
        <fullName evidence="2">Uncharacterized protein</fullName>
    </submittedName>
</protein>
<dbReference type="InParanoid" id="A0A074ZNQ6"/>
<feature type="compositionally biased region" description="Low complexity" evidence="1">
    <location>
        <begin position="48"/>
        <end position="61"/>
    </location>
</feature>
<feature type="region of interest" description="Disordered" evidence="1">
    <location>
        <begin position="1"/>
        <end position="23"/>
    </location>
</feature>
<evidence type="ECO:0000313" key="2">
    <source>
        <dbReference type="EMBL" id="KEQ99976.1"/>
    </source>
</evidence>
<name>A0A074ZNQ6_AURSE</name>
<evidence type="ECO:0000313" key="3">
    <source>
        <dbReference type="Proteomes" id="UP000030641"/>
    </source>
</evidence>
<dbReference type="Proteomes" id="UP000030641">
    <property type="component" value="Unassembled WGS sequence"/>
</dbReference>
<sequence>MNMRTDNTRPVPEDQAGNDNVDVHQLADVYKLKNEDNGFISEYQRPLSPGSGSESSGWEVCESPEDLVSAECDPDIDDQDSEQFQETTMPTVGSQEGLSLNTTPNLAEMTEQSVFNSIEKTEISAGDKIRQLQEILKVVSLERDDAEQRLSSNETSVTDQDTSRHLFEAADRKASHLDKIIYSDRMQAEYERQDAARKLAYIELQLNGAVETIGKERIEARLDRETLVAAARSNYDQERATTQECTRVGEKLVEMEA</sequence>
<evidence type="ECO:0000256" key="1">
    <source>
        <dbReference type="SAM" id="MobiDB-lite"/>
    </source>
</evidence>
<proteinExistence type="predicted"/>
<gene>
    <name evidence="2" type="ORF">AUEXF2481DRAFT_1438</name>
</gene>
<feature type="compositionally biased region" description="Polar residues" evidence="1">
    <location>
        <begin position="84"/>
        <end position="98"/>
    </location>
</feature>
<dbReference type="AlphaFoldDB" id="A0A074ZNQ6"/>
<dbReference type="HOGENOM" id="CLU_1081776_0_0_1"/>
<accession>A0A074ZNQ6</accession>
<organism evidence="2 3">
    <name type="scientific">Aureobasidium subglaciale (strain EXF-2481)</name>
    <name type="common">Aureobasidium pullulans var. subglaciale</name>
    <dbReference type="NCBI Taxonomy" id="1043005"/>
    <lineage>
        <taxon>Eukaryota</taxon>
        <taxon>Fungi</taxon>
        <taxon>Dikarya</taxon>
        <taxon>Ascomycota</taxon>
        <taxon>Pezizomycotina</taxon>
        <taxon>Dothideomycetes</taxon>
        <taxon>Dothideomycetidae</taxon>
        <taxon>Dothideales</taxon>
        <taxon>Saccotheciaceae</taxon>
        <taxon>Aureobasidium</taxon>
    </lineage>
</organism>
<keyword evidence="3" id="KW-1185">Reference proteome</keyword>